<keyword evidence="10" id="KW-1015">Disulfide bond</keyword>
<dbReference type="STRING" id="337097.BHF71_04955"/>
<dbReference type="Gene3D" id="3.30.390.30">
    <property type="match status" value="1"/>
</dbReference>
<dbReference type="PANTHER" id="PTHR22912">
    <property type="entry name" value="DISULFIDE OXIDOREDUCTASE"/>
    <property type="match status" value="1"/>
</dbReference>
<feature type="binding site" evidence="14">
    <location>
        <position position="318"/>
    </location>
    <ligand>
        <name>FAD</name>
        <dbReference type="ChEBI" id="CHEBI:57692"/>
    </ligand>
</feature>
<evidence type="ECO:0000256" key="10">
    <source>
        <dbReference type="ARBA" id="ARBA00023157"/>
    </source>
</evidence>
<dbReference type="InterPro" id="IPR001100">
    <property type="entry name" value="Pyr_nuc-diS_OxRdtase"/>
</dbReference>
<dbReference type="Gene3D" id="3.50.50.60">
    <property type="entry name" value="FAD/NAD(P)-binding domain"/>
    <property type="match status" value="2"/>
</dbReference>
<keyword evidence="20" id="KW-1185">Reference proteome</keyword>
<dbReference type="Pfam" id="PF02852">
    <property type="entry name" value="Pyr_redox_dim"/>
    <property type="match status" value="1"/>
</dbReference>
<feature type="binding site" evidence="14">
    <location>
        <position position="53"/>
    </location>
    <ligand>
        <name>FAD</name>
        <dbReference type="ChEBI" id="CHEBI:57692"/>
    </ligand>
</feature>
<dbReference type="GO" id="GO:0006103">
    <property type="term" value="P:2-oxoglutarate metabolic process"/>
    <property type="evidence" value="ECO:0007669"/>
    <property type="project" value="TreeGrafter"/>
</dbReference>
<feature type="disulfide bond" description="Redox-active" evidence="15">
    <location>
        <begin position="44"/>
        <end position="49"/>
    </location>
</feature>
<evidence type="ECO:0000256" key="3">
    <source>
        <dbReference type="ARBA" id="ARBA00012608"/>
    </source>
</evidence>
<keyword evidence="6 16" id="KW-0285">Flavoprotein</keyword>
<evidence type="ECO:0000256" key="12">
    <source>
        <dbReference type="ARBA" id="ARBA00049187"/>
    </source>
</evidence>
<dbReference type="InterPro" id="IPR023753">
    <property type="entry name" value="FAD/NAD-binding_dom"/>
</dbReference>
<feature type="binding site" evidence="14">
    <location>
        <position position="209"/>
    </location>
    <ligand>
        <name>NAD(+)</name>
        <dbReference type="ChEBI" id="CHEBI:57540"/>
    </ligand>
</feature>
<evidence type="ECO:0000256" key="15">
    <source>
        <dbReference type="PIRSR" id="PIRSR000350-4"/>
    </source>
</evidence>
<comment type="similarity">
    <text evidence="2 16">Belongs to the class-I pyridine nucleotide-disulfide oxidoreductase family.</text>
</comment>
<dbReference type="InterPro" id="IPR006258">
    <property type="entry name" value="Lipoamide_DH"/>
</dbReference>
<proteinExistence type="inferred from homology"/>
<dbReference type="InterPro" id="IPR016156">
    <property type="entry name" value="FAD/NAD-linked_Rdtase_dimer_sf"/>
</dbReference>
<dbReference type="FunFam" id="3.30.390.30:FF:000001">
    <property type="entry name" value="Dihydrolipoyl dehydrogenase"/>
    <property type="match status" value="1"/>
</dbReference>
<dbReference type="InterPro" id="IPR036188">
    <property type="entry name" value="FAD/NAD-bd_sf"/>
</dbReference>
<evidence type="ECO:0000256" key="9">
    <source>
        <dbReference type="ARBA" id="ARBA00023027"/>
    </source>
</evidence>
<feature type="binding site" evidence="14">
    <location>
        <position position="278"/>
    </location>
    <ligand>
        <name>NAD(+)</name>
        <dbReference type="ChEBI" id="CHEBI:57540"/>
    </ligand>
</feature>
<comment type="caution">
    <text evidence="19">The sequence shown here is derived from an EMBL/GenBank/DDBJ whole genome shotgun (WGS) entry which is preliminary data.</text>
</comment>
<gene>
    <name evidence="19" type="ORF">BHF71_04955</name>
</gene>
<evidence type="ECO:0000259" key="17">
    <source>
        <dbReference type="Pfam" id="PF02852"/>
    </source>
</evidence>
<keyword evidence="8 16" id="KW-0560">Oxidoreductase</keyword>
<comment type="cofactor">
    <cofactor evidence="14 16">
        <name>FAD</name>
        <dbReference type="ChEBI" id="CHEBI:57692"/>
    </cofactor>
    <text evidence="14 16">Binds 1 FAD per subunit.</text>
</comment>
<organism evidence="19 20">
    <name type="scientific">Vulcanibacillus modesticaldus</name>
    <dbReference type="NCBI Taxonomy" id="337097"/>
    <lineage>
        <taxon>Bacteria</taxon>
        <taxon>Bacillati</taxon>
        <taxon>Bacillota</taxon>
        <taxon>Bacilli</taxon>
        <taxon>Bacillales</taxon>
        <taxon>Bacillaceae</taxon>
        <taxon>Vulcanibacillus</taxon>
    </lineage>
</organism>
<evidence type="ECO:0000256" key="1">
    <source>
        <dbReference type="ARBA" id="ARBA00004496"/>
    </source>
</evidence>
<accession>A0A1D2YRV8</accession>
<feature type="domain" description="FAD/NAD(P)-binding" evidence="18">
    <location>
        <begin position="7"/>
        <end position="333"/>
    </location>
</feature>
<dbReference type="PROSITE" id="PS00076">
    <property type="entry name" value="PYRIDINE_REDOX_1"/>
    <property type="match status" value="1"/>
</dbReference>
<dbReference type="RefSeq" id="WP_069657723.1">
    <property type="nucleotide sequence ID" value="NZ_MIJF01000100.1"/>
</dbReference>
<dbReference type="PRINTS" id="PR00411">
    <property type="entry name" value="PNDRDTASEI"/>
</dbReference>
<sequence>MIEQKQFDVVFIGAGPGGYVAAIRAAQLGLKVAVIEKDKVGGTCLHRGCIPTKALLRSAEIYRNAKEGSEFGINIDNITLNFTQVQNRKQQVVDQLKKGIEFLFKKNKVTLIEGYGRIENSGSDSNKVVRVETADGEKVVSTKKVIIATGSKPKTLPGLEIDGKYIITSDEALEMEELPKSMIIVGGGVIGMEWASLLNDFGVEVTVVEFLPRILPLEDSDVSKDITRTMKKRKVKIHTGTMVLPETIKIVDGRVELEAKKGEKMLQLSAEKVLVSVGRVAMIDNIGLENTKVEVEKGVIKVNEFFQTTDSNIYAIGDVIGGLQLAHVASHEGIVAVEHIAGKNPKPFNYLTVSKCTFTHPEVASVGLTEDEAKEKGYEVKVGKFQFRGIGKALVHGEVDGFIKLVVDQKTNTLLGAHMVGPHVTDMISEAGLAKVLEATAMDIAHTIHPHPTLAEAIMEAALDVDNEAIHA</sequence>
<dbReference type="NCBIfam" id="TIGR01350">
    <property type="entry name" value="lipoamide_DH"/>
    <property type="match status" value="1"/>
</dbReference>
<evidence type="ECO:0000256" key="8">
    <source>
        <dbReference type="ARBA" id="ARBA00023002"/>
    </source>
</evidence>
<feature type="binding site" evidence="14">
    <location>
        <position position="116"/>
    </location>
    <ligand>
        <name>FAD</name>
        <dbReference type="ChEBI" id="CHEBI:57692"/>
    </ligand>
</feature>
<evidence type="ECO:0000256" key="7">
    <source>
        <dbReference type="ARBA" id="ARBA00022827"/>
    </source>
</evidence>
<dbReference type="PANTHER" id="PTHR22912:SF217">
    <property type="entry name" value="DIHYDROLIPOYL DEHYDROGENASE"/>
    <property type="match status" value="1"/>
</dbReference>
<reference evidence="19 20" key="1">
    <citation type="submission" date="2016-09" db="EMBL/GenBank/DDBJ databases">
        <title>Draft genome sequence for the type strain of Vulcanibacillus modesticaldus BR, a strictly anaerobic, moderately thermophilic, and nitrate-reducing bacterium from deep sea-hydrothermal vents of the Mid-Atlantic Ridge.</title>
        <authorList>
            <person name="Abin C.A."/>
            <person name="Hollibaugh J.T."/>
        </authorList>
    </citation>
    <scope>NUCLEOTIDE SEQUENCE [LARGE SCALE GENOMIC DNA]</scope>
    <source>
        <strain evidence="19 20">BR</strain>
    </source>
</reference>
<evidence type="ECO:0000256" key="2">
    <source>
        <dbReference type="ARBA" id="ARBA00007532"/>
    </source>
</evidence>
<dbReference type="EC" id="1.8.1.4" evidence="3 16"/>
<feature type="domain" description="Pyridine nucleotide-disulphide oxidoreductase dimerisation" evidence="17">
    <location>
        <begin position="353"/>
        <end position="462"/>
    </location>
</feature>
<evidence type="ECO:0000256" key="11">
    <source>
        <dbReference type="ARBA" id="ARBA00023284"/>
    </source>
</evidence>
<dbReference type="Proteomes" id="UP000243739">
    <property type="component" value="Unassembled WGS sequence"/>
</dbReference>
<comment type="catalytic activity">
    <reaction evidence="12 16">
        <text>N(6)-[(R)-dihydrolipoyl]-L-lysyl-[protein] + NAD(+) = N(6)-[(R)-lipoyl]-L-lysyl-[protein] + NADH + H(+)</text>
        <dbReference type="Rhea" id="RHEA:15045"/>
        <dbReference type="Rhea" id="RHEA-COMP:10474"/>
        <dbReference type="Rhea" id="RHEA-COMP:10475"/>
        <dbReference type="ChEBI" id="CHEBI:15378"/>
        <dbReference type="ChEBI" id="CHEBI:57540"/>
        <dbReference type="ChEBI" id="CHEBI:57945"/>
        <dbReference type="ChEBI" id="CHEBI:83099"/>
        <dbReference type="ChEBI" id="CHEBI:83100"/>
        <dbReference type="EC" id="1.8.1.4"/>
    </reaction>
</comment>
<evidence type="ECO:0000256" key="6">
    <source>
        <dbReference type="ARBA" id="ARBA00022630"/>
    </source>
</evidence>
<protein>
    <recommendedName>
        <fullName evidence="4 16">Dihydrolipoyl dehydrogenase</fullName>
        <ecNumber evidence="3 16">1.8.1.4</ecNumber>
    </recommendedName>
</protein>
<dbReference type="InterPro" id="IPR004099">
    <property type="entry name" value="Pyr_nucl-diS_OxRdtase_dimer"/>
</dbReference>
<dbReference type="InterPro" id="IPR012999">
    <property type="entry name" value="Pyr_OxRdtase_I_AS"/>
</dbReference>
<evidence type="ECO:0000313" key="19">
    <source>
        <dbReference type="EMBL" id="OEF95541.1"/>
    </source>
</evidence>
<dbReference type="Pfam" id="PF07992">
    <property type="entry name" value="Pyr_redox_2"/>
    <property type="match status" value="1"/>
</dbReference>
<dbReference type="SUPFAM" id="SSF51905">
    <property type="entry name" value="FAD/NAD(P)-binding domain"/>
    <property type="match status" value="1"/>
</dbReference>
<feature type="binding site" evidence="14">
    <location>
        <begin position="186"/>
        <end position="193"/>
    </location>
    <ligand>
        <name>NAD(+)</name>
        <dbReference type="ChEBI" id="CHEBI:57540"/>
    </ligand>
</feature>
<name>A0A1D2YRV8_9BACI</name>
<dbReference type="GO" id="GO:0005737">
    <property type="term" value="C:cytoplasm"/>
    <property type="evidence" value="ECO:0007669"/>
    <property type="project" value="UniProtKB-SubCell"/>
</dbReference>
<dbReference type="OrthoDB" id="9800167at2"/>
<evidence type="ECO:0000256" key="4">
    <source>
        <dbReference type="ARBA" id="ARBA00016961"/>
    </source>
</evidence>
<keyword evidence="11 16" id="KW-0676">Redox-active center</keyword>
<keyword evidence="5" id="KW-0963">Cytoplasm</keyword>
<evidence type="ECO:0000256" key="5">
    <source>
        <dbReference type="ARBA" id="ARBA00022490"/>
    </source>
</evidence>
<comment type="miscellaneous">
    <text evidence="16">The active site is a redox-active disulfide bond.</text>
</comment>
<evidence type="ECO:0000256" key="14">
    <source>
        <dbReference type="PIRSR" id="PIRSR000350-3"/>
    </source>
</evidence>
<feature type="active site" description="Proton acceptor" evidence="13">
    <location>
        <position position="451"/>
    </location>
</feature>
<keyword evidence="9 14" id="KW-0520">NAD</keyword>
<evidence type="ECO:0000256" key="16">
    <source>
        <dbReference type="RuleBase" id="RU003692"/>
    </source>
</evidence>
<keyword evidence="7 14" id="KW-0274">FAD</keyword>
<dbReference type="AlphaFoldDB" id="A0A1D2YRV8"/>
<comment type="subcellular location">
    <subcellularLocation>
        <location evidence="1">Cytoplasm</location>
    </subcellularLocation>
</comment>
<dbReference type="EMBL" id="MIJF01000100">
    <property type="protein sequence ID" value="OEF95541.1"/>
    <property type="molecule type" value="Genomic_DNA"/>
</dbReference>
<dbReference type="GO" id="GO:0050660">
    <property type="term" value="F:flavin adenine dinucleotide binding"/>
    <property type="evidence" value="ECO:0007669"/>
    <property type="project" value="InterPro"/>
</dbReference>
<dbReference type="GO" id="GO:0004148">
    <property type="term" value="F:dihydrolipoyl dehydrogenase (NADH) activity"/>
    <property type="evidence" value="ECO:0007669"/>
    <property type="project" value="UniProtKB-EC"/>
</dbReference>
<dbReference type="InterPro" id="IPR050151">
    <property type="entry name" value="Class-I_Pyr_Nuc-Dis_Oxidored"/>
</dbReference>
<dbReference type="SUPFAM" id="SSF55424">
    <property type="entry name" value="FAD/NAD-linked reductases, dimerisation (C-terminal) domain"/>
    <property type="match status" value="1"/>
</dbReference>
<evidence type="ECO:0000313" key="20">
    <source>
        <dbReference type="Proteomes" id="UP000243739"/>
    </source>
</evidence>
<feature type="binding site" evidence="14">
    <location>
        <begin position="149"/>
        <end position="151"/>
    </location>
    <ligand>
        <name>FAD</name>
        <dbReference type="ChEBI" id="CHEBI:57692"/>
    </ligand>
</feature>
<dbReference type="PRINTS" id="PR00368">
    <property type="entry name" value="FADPNR"/>
</dbReference>
<evidence type="ECO:0000256" key="13">
    <source>
        <dbReference type="PIRSR" id="PIRSR000350-2"/>
    </source>
</evidence>
<evidence type="ECO:0000259" key="18">
    <source>
        <dbReference type="Pfam" id="PF07992"/>
    </source>
</evidence>
<keyword evidence="14" id="KW-0547">Nucleotide-binding</keyword>
<dbReference type="PIRSF" id="PIRSF000350">
    <property type="entry name" value="Mercury_reductase_MerA"/>
    <property type="match status" value="1"/>
</dbReference>